<protein>
    <submittedName>
        <fullName evidence="1">D-glycerate 3-kinase</fullName>
    </submittedName>
</protein>
<evidence type="ECO:0000313" key="1">
    <source>
        <dbReference type="EMBL" id="GJJ76223.1"/>
    </source>
</evidence>
<reference evidence="1" key="2">
    <citation type="journal article" date="2022" name="Microbiol. Resour. Announc.">
        <title>Whole-Genome Sequence of Entomortierella parvispora E1425, a Mucoromycotan Fungus Associated with Burkholderiaceae-Related Endosymbiotic Bacteria.</title>
        <authorList>
            <person name="Herlambang A."/>
            <person name="Guo Y."/>
            <person name="Takashima Y."/>
            <person name="Narisawa K."/>
            <person name="Ohta H."/>
            <person name="Nishizawa T."/>
        </authorList>
    </citation>
    <scope>NUCLEOTIDE SEQUENCE</scope>
    <source>
        <strain evidence="1">E1425</strain>
    </source>
</reference>
<dbReference type="PANTHER" id="PTHR10285">
    <property type="entry name" value="URIDINE KINASE"/>
    <property type="match status" value="1"/>
</dbReference>
<dbReference type="InterPro" id="IPR027417">
    <property type="entry name" value="P-loop_NTPase"/>
</dbReference>
<dbReference type="SUPFAM" id="SSF52540">
    <property type="entry name" value="P-loop containing nucleoside triphosphate hydrolases"/>
    <property type="match status" value="1"/>
</dbReference>
<accession>A0A9P3LZI6</accession>
<sequence length="324" mass="36491">MPHLDKAQAIVQHILRHVASPRRVPPGLNIAPATKPLIVGISGPQGIGKTTITNKLVSTLTGAPHNLRVFTFSMDDLYLPFKKQVELSQQHPNNKLIEFRGLPGTHDMDLGADTFRSLCLVNQRLALTSEGEKQHDDGMNFVAVPSYDKALNAGRGDQVPQSQWTRVEGPFDVVLFEGWSLGFESIRDPKALEAAYYKHTPFPPFYLAQHSLASVEMVNRSLEAYEAAWYSYLDIFVHLSAPNLEAVFKWRAEQEQELWAARGTGMTEEQVKEFVSRFMPAYELYLERLKTENIFKDAGGLSAGRHLRLDLDEDRELLSTTLVE</sequence>
<evidence type="ECO:0000313" key="2">
    <source>
        <dbReference type="Proteomes" id="UP000827284"/>
    </source>
</evidence>
<proteinExistence type="predicted"/>
<name>A0A9P3LZI6_9FUNG</name>
<dbReference type="Proteomes" id="UP000827284">
    <property type="component" value="Unassembled WGS sequence"/>
</dbReference>
<dbReference type="Gene3D" id="3.40.50.300">
    <property type="entry name" value="P-loop containing nucleotide triphosphate hydrolases"/>
    <property type="match status" value="1"/>
</dbReference>
<keyword evidence="2" id="KW-1185">Reference proteome</keyword>
<gene>
    <name evidence="1" type="ORF">EMPS_08582</name>
</gene>
<comment type="caution">
    <text evidence="1">The sequence shown here is derived from an EMBL/GenBank/DDBJ whole genome shotgun (WGS) entry which is preliminary data.</text>
</comment>
<dbReference type="AlphaFoldDB" id="A0A9P3LZI6"/>
<reference evidence="1" key="1">
    <citation type="submission" date="2021-11" db="EMBL/GenBank/DDBJ databases">
        <authorList>
            <person name="Herlambang A."/>
            <person name="Guo Y."/>
            <person name="Takashima Y."/>
            <person name="Nishizawa T."/>
        </authorList>
    </citation>
    <scope>NUCLEOTIDE SEQUENCE</scope>
    <source>
        <strain evidence="1">E1425</strain>
    </source>
</reference>
<dbReference type="OrthoDB" id="347435at2759"/>
<organism evidence="1 2">
    <name type="scientific">Entomortierella parvispora</name>
    <dbReference type="NCBI Taxonomy" id="205924"/>
    <lineage>
        <taxon>Eukaryota</taxon>
        <taxon>Fungi</taxon>
        <taxon>Fungi incertae sedis</taxon>
        <taxon>Mucoromycota</taxon>
        <taxon>Mortierellomycotina</taxon>
        <taxon>Mortierellomycetes</taxon>
        <taxon>Mortierellales</taxon>
        <taxon>Mortierellaceae</taxon>
        <taxon>Entomortierella</taxon>
    </lineage>
</organism>
<dbReference type="EMBL" id="BQFW01000012">
    <property type="protein sequence ID" value="GJJ76223.1"/>
    <property type="molecule type" value="Genomic_DNA"/>
</dbReference>